<reference evidence="2 3" key="1">
    <citation type="submission" date="2024-01" db="EMBL/GenBank/DDBJ databases">
        <title>The genomes of 5 underutilized Papilionoideae crops provide insights into root nodulation and disease resistanc.</title>
        <authorList>
            <person name="Jiang F."/>
        </authorList>
    </citation>
    <scope>NUCLEOTIDE SEQUENCE [LARGE SCALE GENOMIC DNA]</scope>
    <source>
        <strain evidence="2">LVBAO_FW01</strain>
        <tissue evidence="2">Leaves</tissue>
    </source>
</reference>
<dbReference type="Proteomes" id="UP001367508">
    <property type="component" value="Unassembled WGS sequence"/>
</dbReference>
<evidence type="ECO:0000313" key="3">
    <source>
        <dbReference type="Proteomes" id="UP001367508"/>
    </source>
</evidence>
<name>A0AAN9RBH4_CANGL</name>
<comment type="caution">
    <text evidence="2">The sequence shown here is derived from an EMBL/GenBank/DDBJ whole genome shotgun (WGS) entry which is preliminary data.</text>
</comment>
<keyword evidence="1" id="KW-0472">Membrane</keyword>
<sequence length="111" mass="12426">MWGLRNVGIEKCGDWIGIKGNVLHSIETKVLCLGFEARTMGVAGQALYHLSYFAFVVLTLFGPYTYKGPYSIRSIHIQRVRFPFPFLTQSSGGSRLSFWLGLYLYAPGGDL</sequence>
<dbReference type="EMBL" id="JAYMYQ010000001">
    <property type="protein sequence ID" value="KAK7360663.1"/>
    <property type="molecule type" value="Genomic_DNA"/>
</dbReference>
<evidence type="ECO:0000313" key="2">
    <source>
        <dbReference type="EMBL" id="KAK7360663.1"/>
    </source>
</evidence>
<keyword evidence="1" id="KW-0812">Transmembrane</keyword>
<keyword evidence="1" id="KW-1133">Transmembrane helix</keyword>
<gene>
    <name evidence="2" type="ORF">VNO77_02672</name>
</gene>
<proteinExistence type="predicted"/>
<accession>A0AAN9RBH4</accession>
<dbReference type="AlphaFoldDB" id="A0AAN9RBH4"/>
<protein>
    <submittedName>
        <fullName evidence="2">Uncharacterized protein</fullName>
    </submittedName>
</protein>
<feature type="transmembrane region" description="Helical" evidence="1">
    <location>
        <begin position="46"/>
        <end position="66"/>
    </location>
</feature>
<keyword evidence="3" id="KW-1185">Reference proteome</keyword>
<evidence type="ECO:0000256" key="1">
    <source>
        <dbReference type="SAM" id="Phobius"/>
    </source>
</evidence>
<organism evidence="2 3">
    <name type="scientific">Canavalia gladiata</name>
    <name type="common">Sword bean</name>
    <name type="synonym">Dolichos gladiatus</name>
    <dbReference type="NCBI Taxonomy" id="3824"/>
    <lineage>
        <taxon>Eukaryota</taxon>
        <taxon>Viridiplantae</taxon>
        <taxon>Streptophyta</taxon>
        <taxon>Embryophyta</taxon>
        <taxon>Tracheophyta</taxon>
        <taxon>Spermatophyta</taxon>
        <taxon>Magnoliopsida</taxon>
        <taxon>eudicotyledons</taxon>
        <taxon>Gunneridae</taxon>
        <taxon>Pentapetalae</taxon>
        <taxon>rosids</taxon>
        <taxon>fabids</taxon>
        <taxon>Fabales</taxon>
        <taxon>Fabaceae</taxon>
        <taxon>Papilionoideae</taxon>
        <taxon>50 kb inversion clade</taxon>
        <taxon>NPAAA clade</taxon>
        <taxon>indigoferoid/millettioid clade</taxon>
        <taxon>Phaseoleae</taxon>
        <taxon>Canavalia</taxon>
    </lineage>
</organism>